<reference evidence="3 4" key="1">
    <citation type="submission" date="2020-03" db="EMBL/GenBank/DDBJ databases">
        <title>Genomic Encyclopedia of Type Strains, Phase IV (KMG-IV): sequencing the most valuable type-strain genomes for metagenomic binning, comparative biology and taxonomic classification.</title>
        <authorList>
            <person name="Goeker M."/>
        </authorList>
    </citation>
    <scope>NUCLEOTIDE SEQUENCE [LARGE SCALE GENOMIC DNA]</scope>
    <source>
        <strain evidence="3 4">DSM 29762</strain>
    </source>
</reference>
<comment type="caution">
    <text evidence="3">The sequence shown here is derived from an EMBL/GenBank/DDBJ whole genome shotgun (WGS) entry which is preliminary data.</text>
</comment>
<feature type="transmembrane region" description="Helical" evidence="1">
    <location>
        <begin position="182"/>
        <end position="202"/>
    </location>
</feature>
<gene>
    <name evidence="3" type="ORF">GGR42_003416</name>
</gene>
<proteinExistence type="predicted"/>
<dbReference type="InterPro" id="IPR003675">
    <property type="entry name" value="Rce1/LyrA-like_dom"/>
</dbReference>
<keyword evidence="3" id="KW-0378">Hydrolase</keyword>
<keyword evidence="4" id="KW-1185">Reference proteome</keyword>
<keyword evidence="3" id="KW-0645">Protease</keyword>
<evidence type="ECO:0000313" key="3">
    <source>
        <dbReference type="EMBL" id="NJB72918.1"/>
    </source>
</evidence>
<feature type="transmembrane region" description="Helical" evidence="1">
    <location>
        <begin position="29"/>
        <end position="48"/>
    </location>
</feature>
<dbReference type="PANTHER" id="PTHR36435:SF1">
    <property type="entry name" value="CAAX AMINO TERMINAL PROTEASE FAMILY PROTEIN"/>
    <property type="match status" value="1"/>
</dbReference>
<accession>A0A846QYB3</accession>
<dbReference type="GO" id="GO:0004175">
    <property type="term" value="F:endopeptidase activity"/>
    <property type="evidence" value="ECO:0007669"/>
    <property type="project" value="UniProtKB-ARBA"/>
</dbReference>
<name>A0A846QYB3_9FLAO</name>
<dbReference type="GO" id="GO:0006508">
    <property type="term" value="P:proteolysis"/>
    <property type="evidence" value="ECO:0007669"/>
    <property type="project" value="UniProtKB-KW"/>
</dbReference>
<evidence type="ECO:0000256" key="1">
    <source>
        <dbReference type="SAM" id="Phobius"/>
    </source>
</evidence>
<dbReference type="EMBL" id="JAATJJ010000003">
    <property type="protein sequence ID" value="NJB72918.1"/>
    <property type="molecule type" value="Genomic_DNA"/>
</dbReference>
<dbReference type="GO" id="GO:0080120">
    <property type="term" value="P:CAAX-box protein maturation"/>
    <property type="evidence" value="ECO:0007669"/>
    <property type="project" value="UniProtKB-ARBA"/>
</dbReference>
<keyword evidence="1" id="KW-1133">Transmembrane helix</keyword>
<sequence length="241" mass="27546">MNKKIYLILLLFLTILLAGYYFTTEIKSFWINHLAGLGVMLFSGLTIVGLNKKKLPIKEKAEFKLNQIPAITAGIIGLLGFNNFIQVLGTKVAGIEMEVLIKSAGFNKYLVTLIIFTVFEEIVFRRILAQFIKNKIGIVKGIWISALIFSVGHIYSDTGLLYAFFGGLVFAYIYFKTKNIYLSIWAHLFYNLLTYFLTPIFADNINSLYEYPIILTIIIISITLIYGMVWQLRKPEKQQLV</sequence>
<feature type="transmembrane region" description="Helical" evidence="1">
    <location>
        <begin position="5"/>
        <end position="23"/>
    </location>
</feature>
<feature type="transmembrane region" description="Helical" evidence="1">
    <location>
        <begin position="160"/>
        <end position="175"/>
    </location>
</feature>
<protein>
    <submittedName>
        <fullName evidence="3">Membrane protease YdiL (CAAX protease family)</fullName>
    </submittedName>
</protein>
<keyword evidence="1" id="KW-0472">Membrane</keyword>
<feature type="transmembrane region" description="Helical" evidence="1">
    <location>
        <begin position="68"/>
        <end position="86"/>
    </location>
</feature>
<dbReference type="AlphaFoldDB" id="A0A846QYB3"/>
<organism evidence="3 4">
    <name type="scientific">Saonia flava</name>
    <dbReference type="NCBI Taxonomy" id="523696"/>
    <lineage>
        <taxon>Bacteria</taxon>
        <taxon>Pseudomonadati</taxon>
        <taxon>Bacteroidota</taxon>
        <taxon>Flavobacteriia</taxon>
        <taxon>Flavobacteriales</taxon>
        <taxon>Flavobacteriaceae</taxon>
        <taxon>Saonia</taxon>
    </lineage>
</organism>
<feature type="transmembrane region" description="Helical" evidence="1">
    <location>
        <begin position="136"/>
        <end position="154"/>
    </location>
</feature>
<evidence type="ECO:0000259" key="2">
    <source>
        <dbReference type="Pfam" id="PF02517"/>
    </source>
</evidence>
<feature type="domain" description="CAAX prenyl protease 2/Lysostaphin resistance protein A-like" evidence="2">
    <location>
        <begin position="109"/>
        <end position="193"/>
    </location>
</feature>
<feature type="transmembrane region" description="Helical" evidence="1">
    <location>
        <begin position="208"/>
        <end position="229"/>
    </location>
</feature>
<evidence type="ECO:0000313" key="4">
    <source>
        <dbReference type="Proteomes" id="UP000590442"/>
    </source>
</evidence>
<dbReference type="Pfam" id="PF02517">
    <property type="entry name" value="Rce1-like"/>
    <property type="match status" value="1"/>
</dbReference>
<dbReference type="PANTHER" id="PTHR36435">
    <property type="entry name" value="SLR1288 PROTEIN"/>
    <property type="match status" value="1"/>
</dbReference>
<feature type="transmembrane region" description="Helical" evidence="1">
    <location>
        <begin position="106"/>
        <end position="124"/>
    </location>
</feature>
<dbReference type="InterPro" id="IPR052710">
    <property type="entry name" value="CAAX_protease"/>
</dbReference>
<dbReference type="RefSeq" id="WP_167966581.1">
    <property type="nucleotide sequence ID" value="NZ_JAATJJ010000003.1"/>
</dbReference>
<dbReference type="Proteomes" id="UP000590442">
    <property type="component" value="Unassembled WGS sequence"/>
</dbReference>
<keyword evidence="1" id="KW-0812">Transmembrane</keyword>